<dbReference type="InterPro" id="IPR028055">
    <property type="entry name" value="YidC/Oxa/ALB_C"/>
</dbReference>
<dbReference type="Proteomes" id="UP000008311">
    <property type="component" value="Unassembled WGS sequence"/>
</dbReference>
<organism evidence="10 11">
    <name type="scientific">Ricinus communis</name>
    <name type="common">Castor bean</name>
    <dbReference type="NCBI Taxonomy" id="3988"/>
    <lineage>
        <taxon>Eukaryota</taxon>
        <taxon>Viridiplantae</taxon>
        <taxon>Streptophyta</taxon>
        <taxon>Embryophyta</taxon>
        <taxon>Tracheophyta</taxon>
        <taxon>Spermatophyta</taxon>
        <taxon>Magnoliopsida</taxon>
        <taxon>eudicotyledons</taxon>
        <taxon>Gunneridae</taxon>
        <taxon>Pentapetalae</taxon>
        <taxon>rosids</taxon>
        <taxon>fabids</taxon>
        <taxon>Malpighiales</taxon>
        <taxon>Euphorbiaceae</taxon>
        <taxon>Acalyphoideae</taxon>
        <taxon>Acalypheae</taxon>
        <taxon>Ricinus</taxon>
    </lineage>
</organism>
<dbReference type="InterPro" id="IPR001708">
    <property type="entry name" value="YidC/ALB3/OXA1/COX18"/>
</dbReference>
<feature type="domain" description="Membrane insertase YidC/Oxa/ALB C-terminal" evidence="9">
    <location>
        <begin position="157"/>
        <end position="343"/>
    </location>
</feature>
<dbReference type="OrthoDB" id="2148490at2759"/>
<proteinExistence type="inferred from homology"/>
<dbReference type="STRING" id="3988.B9RCS4"/>
<feature type="transmembrane region" description="Helical" evidence="8">
    <location>
        <begin position="314"/>
        <end position="336"/>
    </location>
</feature>
<dbReference type="InParanoid" id="B9RCS4"/>
<keyword evidence="11" id="KW-1185">Reference proteome</keyword>
<evidence type="ECO:0000256" key="8">
    <source>
        <dbReference type="SAM" id="Phobius"/>
    </source>
</evidence>
<dbReference type="KEGG" id="rcu:8287769"/>
<dbReference type="FunCoup" id="B9RCS4">
    <property type="interactions" value="2791"/>
</dbReference>
<dbReference type="GO" id="GO:0032977">
    <property type="term" value="F:membrane insertase activity"/>
    <property type="evidence" value="ECO:0000318"/>
    <property type="project" value="GO_Central"/>
</dbReference>
<evidence type="ECO:0000256" key="4">
    <source>
        <dbReference type="ARBA" id="ARBA00022989"/>
    </source>
</evidence>
<feature type="transmembrane region" description="Helical" evidence="8">
    <location>
        <begin position="157"/>
        <end position="177"/>
    </location>
</feature>
<evidence type="ECO:0000256" key="7">
    <source>
        <dbReference type="SAM" id="MobiDB-lite"/>
    </source>
</evidence>
<dbReference type="GO" id="GO:0032979">
    <property type="term" value="P:protein insertion into mitochondrial inner membrane from matrix"/>
    <property type="evidence" value="ECO:0000318"/>
    <property type="project" value="GO_Central"/>
</dbReference>
<dbReference type="PANTHER" id="PTHR12428">
    <property type="entry name" value="OXA1"/>
    <property type="match status" value="1"/>
</dbReference>
<protein>
    <submittedName>
        <fullName evidence="10">Cytochrome oxidase biogenesis protein, putative</fullName>
    </submittedName>
</protein>
<reference evidence="11" key="1">
    <citation type="journal article" date="2010" name="Nat. Biotechnol.">
        <title>Draft genome sequence of the oilseed species Ricinus communis.</title>
        <authorList>
            <person name="Chan A.P."/>
            <person name="Crabtree J."/>
            <person name="Zhao Q."/>
            <person name="Lorenzi H."/>
            <person name="Orvis J."/>
            <person name="Puiu D."/>
            <person name="Melake-Berhan A."/>
            <person name="Jones K.M."/>
            <person name="Redman J."/>
            <person name="Chen G."/>
            <person name="Cahoon E.B."/>
            <person name="Gedil M."/>
            <person name="Stanke M."/>
            <person name="Haas B.J."/>
            <person name="Wortman J.R."/>
            <person name="Fraser-Liggett C.M."/>
            <person name="Ravel J."/>
            <person name="Rabinowicz P.D."/>
        </authorList>
    </citation>
    <scope>NUCLEOTIDE SEQUENCE [LARGE SCALE GENOMIC DNA]</scope>
    <source>
        <strain evidence="11">cv. Hale</strain>
    </source>
</reference>
<evidence type="ECO:0000256" key="5">
    <source>
        <dbReference type="ARBA" id="ARBA00023136"/>
    </source>
</evidence>
<keyword evidence="3 6" id="KW-0812">Transmembrane</keyword>
<evidence type="ECO:0000256" key="6">
    <source>
        <dbReference type="RuleBase" id="RU003945"/>
    </source>
</evidence>
<dbReference type="CDD" id="cd20069">
    <property type="entry name" value="5TM_Oxa1-like"/>
    <property type="match status" value="1"/>
</dbReference>
<evidence type="ECO:0000313" key="10">
    <source>
        <dbReference type="EMBL" id="EEF51345.1"/>
    </source>
</evidence>
<accession>B9RCS4</accession>
<evidence type="ECO:0000256" key="3">
    <source>
        <dbReference type="ARBA" id="ARBA00022692"/>
    </source>
</evidence>
<evidence type="ECO:0000259" key="9">
    <source>
        <dbReference type="Pfam" id="PF02096"/>
    </source>
</evidence>
<name>B9RCS4_RICCO</name>
<evidence type="ECO:0000256" key="2">
    <source>
        <dbReference type="ARBA" id="ARBA00010583"/>
    </source>
</evidence>
<dbReference type="NCBIfam" id="TIGR03592">
    <property type="entry name" value="yidC_oxa1_cterm"/>
    <property type="match status" value="1"/>
</dbReference>
<evidence type="ECO:0000256" key="1">
    <source>
        <dbReference type="ARBA" id="ARBA00004141"/>
    </source>
</evidence>
<dbReference type="EMBL" id="EQ973774">
    <property type="protein sequence ID" value="EEF51345.1"/>
    <property type="molecule type" value="Genomic_DNA"/>
</dbReference>
<dbReference type="OMA" id="FSRGNRH"/>
<dbReference type="GO" id="GO:0005743">
    <property type="term" value="C:mitochondrial inner membrane"/>
    <property type="evidence" value="ECO:0000318"/>
    <property type="project" value="GO_Central"/>
</dbReference>
<dbReference type="Pfam" id="PF02096">
    <property type="entry name" value="60KD_IMP"/>
    <property type="match status" value="1"/>
</dbReference>
<dbReference type="eggNOG" id="KOG1239">
    <property type="taxonomic scope" value="Eukaryota"/>
</dbReference>
<keyword evidence="5 8" id="KW-0472">Membrane</keyword>
<feature type="compositionally biased region" description="Polar residues" evidence="7">
    <location>
        <begin position="400"/>
        <end position="409"/>
    </location>
</feature>
<dbReference type="AlphaFoldDB" id="B9RCS4"/>
<feature type="region of interest" description="Disordered" evidence="7">
    <location>
        <begin position="391"/>
        <end position="421"/>
    </location>
</feature>
<evidence type="ECO:0000313" key="11">
    <source>
        <dbReference type="Proteomes" id="UP000008311"/>
    </source>
</evidence>
<comment type="similarity">
    <text evidence="6">Belongs to the OXA1/ALB3/YidC family.</text>
</comment>
<keyword evidence="4 8" id="KW-1133">Transmembrane helix</keyword>
<comment type="similarity">
    <text evidence="2">Belongs to the OXA1/ALB3/YidC (TC 2.A.9.2) family.</text>
</comment>
<dbReference type="PANTHER" id="PTHR12428:SF34">
    <property type="entry name" value="MITOCHONDRIAL INNER MEMBRANE PROTEIN OXA1-LIKE"/>
    <property type="match status" value="1"/>
</dbReference>
<comment type="subcellular location">
    <subcellularLocation>
        <location evidence="1 6">Membrane</location>
        <topology evidence="1 6">Multi-pass membrane protein</topology>
    </subcellularLocation>
</comment>
<sequence>MAYIRSLTTRSTLLKRHCHPSFTFFLHQHSDDHNNTSIDEFSSVQGRGFHSKSSGSFDIRPFQEIRFRDAYSLSPSIGASFCRYMSSTVGEGSDHKIELISDVADVVLTDASAQSVATNVTAPVVNEVAAAAADCFAPVAVLQHVIDAVHNLTGFNWWASIVLTTLIIRTMMVPLMINQLKATSKLTLMRPRLEEIKQQMDNTAMDPAAIAEGNKRMKMLFKEYGASPFTPMKGIFVQGPVFVCFFLAIRNMAEKVPSFKNGGAFWFVDLSTPDSLYIFPVLTALTFWITVELNMQEGLEGNPVAGTMKNISRVFAALTVPLTMGFPKAIFCYWVTTNLFSFAYGGVLKLPGVKQFLGVPKIPVAPASSTSQSSFSLSAAVKGALSAKHEPAASSSSSADLSQKIQTLEKQVKGRKRRTRR</sequence>
<gene>
    <name evidence="10" type="ORF">RCOM_1692000</name>
</gene>
<feature type="transmembrane region" description="Helical" evidence="8">
    <location>
        <begin position="224"/>
        <end position="249"/>
    </location>
</feature>